<evidence type="ECO:0000256" key="1">
    <source>
        <dbReference type="SAM" id="MobiDB-lite"/>
    </source>
</evidence>
<proteinExistence type="predicted"/>
<feature type="region of interest" description="Disordered" evidence="1">
    <location>
        <begin position="122"/>
        <end position="204"/>
    </location>
</feature>
<sequence length="413" mass="45106">MEQVALSEPAASCADLRAGEGKVGHQEDFGALEHLEPASIPRTASGTIEPLSPRSSCSDSTPLSLRNLANLDFPEQAQSFLRQDSPWSQSSDGSDECAPFSKRAARRLKSKLMKIEDDLPLLEHEPAIIPRTASGSLEPTPCSPSLSPRSSCSDGMPLTLRNLASLDLPEQAQSFSRQASPWSQSSDGSDDAPVSRRASRRLKSQLVKIEESEKSDLSIELGDVVQVKVPGHLQHVLHDECSLPKDKEPKKMFESSWNLGGEQLLADGQPDREMHQDMLPPGTTATDSLLDPEIEGDRGSSVGTDLPWIWRRGGELRSCEARGFREEAGQLIGRQDTSCESRGNAVESPSKVGVYLSDGRLVASSQVLPVPTALPDNAWLSFPLRGHDKELRTLQELDHVWLVFNTPEPWGPK</sequence>
<reference evidence="2" key="1">
    <citation type="submission" date="2021-02" db="EMBL/GenBank/DDBJ databases">
        <authorList>
            <person name="Dougan E. K."/>
            <person name="Rhodes N."/>
            <person name="Thang M."/>
            <person name="Chan C."/>
        </authorList>
    </citation>
    <scope>NUCLEOTIDE SEQUENCE</scope>
</reference>
<feature type="compositionally biased region" description="Basic and acidic residues" evidence="1">
    <location>
        <begin position="17"/>
        <end position="36"/>
    </location>
</feature>
<feature type="compositionally biased region" description="Polar residues" evidence="1">
    <location>
        <begin position="79"/>
        <end position="92"/>
    </location>
</feature>
<feature type="region of interest" description="Disordered" evidence="1">
    <location>
        <begin position="79"/>
        <end position="102"/>
    </location>
</feature>
<name>A0A812QIE7_9DINO</name>
<dbReference type="AlphaFoldDB" id="A0A812QIE7"/>
<evidence type="ECO:0000313" key="3">
    <source>
        <dbReference type="Proteomes" id="UP000604046"/>
    </source>
</evidence>
<evidence type="ECO:0000313" key="2">
    <source>
        <dbReference type="EMBL" id="CAE7391467.1"/>
    </source>
</evidence>
<comment type="caution">
    <text evidence="2">The sequence shown here is derived from an EMBL/GenBank/DDBJ whole genome shotgun (WGS) entry which is preliminary data.</text>
</comment>
<keyword evidence="3" id="KW-1185">Reference proteome</keyword>
<organism evidence="2 3">
    <name type="scientific">Symbiodinium natans</name>
    <dbReference type="NCBI Taxonomy" id="878477"/>
    <lineage>
        <taxon>Eukaryota</taxon>
        <taxon>Sar</taxon>
        <taxon>Alveolata</taxon>
        <taxon>Dinophyceae</taxon>
        <taxon>Suessiales</taxon>
        <taxon>Symbiodiniaceae</taxon>
        <taxon>Symbiodinium</taxon>
    </lineage>
</organism>
<accession>A0A812QIE7</accession>
<dbReference type="OrthoDB" id="10333750at2759"/>
<feature type="region of interest" description="Disordered" evidence="1">
    <location>
        <begin position="17"/>
        <end position="61"/>
    </location>
</feature>
<protein>
    <submittedName>
        <fullName evidence="2">Uncharacterized protein</fullName>
    </submittedName>
</protein>
<dbReference type="Proteomes" id="UP000604046">
    <property type="component" value="Unassembled WGS sequence"/>
</dbReference>
<gene>
    <name evidence="2" type="ORF">SNAT2548_LOCUS21336</name>
</gene>
<feature type="compositionally biased region" description="Low complexity" evidence="1">
    <location>
        <begin position="139"/>
        <end position="153"/>
    </location>
</feature>
<dbReference type="EMBL" id="CAJNDS010002247">
    <property type="protein sequence ID" value="CAE7391467.1"/>
    <property type="molecule type" value="Genomic_DNA"/>
</dbReference>
<feature type="compositionally biased region" description="Polar residues" evidence="1">
    <location>
        <begin position="171"/>
        <end position="187"/>
    </location>
</feature>